<accession>A0ABM0M6F7</accession>
<name>A0ABM0M6F7_SACKO</name>
<gene>
    <name evidence="8" type="primary">LOC102800624</name>
</gene>
<evidence type="ECO:0000256" key="3">
    <source>
        <dbReference type="ARBA" id="ARBA00022989"/>
    </source>
</evidence>
<evidence type="ECO:0000256" key="4">
    <source>
        <dbReference type="ARBA" id="ARBA00023136"/>
    </source>
</evidence>
<keyword evidence="2 5" id="KW-0812">Transmembrane</keyword>
<proteinExistence type="predicted"/>
<dbReference type="InterPro" id="IPR006694">
    <property type="entry name" value="Fatty_acid_hydroxylase"/>
</dbReference>
<evidence type="ECO:0000259" key="6">
    <source>
        <dbReference type="Pfam" id="PF04116"/>
    </source>
</evidence>
<dbReference type="InterPro" id="IPR050307">
    <property type="entry name" value="Sterol_Desaturase_Related"/>
</dbReference>
<dbReference type="GeneID" id="102800624"/>
<feature type="domain" description="Fatty acid hydroxylase" evidence="6">
    <location>
        <begin position="122"/>
        <end position="198"/>
    </location>
</feature>
<dbReference type="Pfam" id="PF04116">
    <property type="entry name" value="FA_hydroxylase"/>
    <property type="match status" value="1"/>
</dbReference>
<evidence type="ECO:0000313" key="7">
    <source>
        <dbReference type="Proteomes" id="UP000694865"/>
    </source>
</evidence>
<evidence type="ECO:0000313" key="8">
    <source>
        <dbReference type="RefSeq" id="XP_006815598.1"/>
    </source>
</evidence>
<protein>
    <submittedName>
        <fullName evidence="8">Fatty acid hydroxylase domain-containing protein 2-like</fullName>
    </submittedName>
</protein>
<dbReference type="PANTHER" id="PTHR11863">
    <property type="entry name" value="STEROL DESATURASE"/>
    <property type="match status" value="1"/>
</dbReference>
<dbReference type="Proteomes" id="UP000694865">
    <property type="component" value="Unplaced"/>
</dbReference>
<keyword evidence="7" id="KW-1185">Reference proteome</keyword>
<evidence type="ECO:0000256" key="5">
    <source>
        <dbReference type="SAM" id="Phobius"/>
    </source>
</evidence>
<sequence length="246" mass="28330">MSSHGLFVDTWDGIYQLTGKSDVVMFCLGSWLAAFVTYWVVSIPLLCVDLTHRPRFIYQYKMQMDKPIEVAKLKKLFKVVILNQLFYAPPIAWVYYVSAGWRGCSVSSSDLPSGGRILFDLLGCLIFVEVTFYYSHWALHHPFLFKHVHKLHHEWTAPIGLTCIYAHPIEFVFSNFIPVVGGPIVMGSHLMVHWMWFNGNYSATGIMDWLHGTDAIFRDTIAFKRHKILFGTTPMSKKYPDTKTLQ</sequence>
<keyword evidence="3 5" id="KW-1133">Transmembrane helix</keyword>
<feature type="transmembrane region" description="Helical" evidence="5">
    <location>
        <begin position="76"/>
        <end position="97"/>
    </location>
</feature>
<keyword evidence="4 5" id="KW-0472">Membrane</keyword>
<reference evidence="8" key="1">
    <citation type="submission" date="2025-08" db="UniProtKB">
        <authorList>
            <consortium name="RefSeq"/>
        </authorList>
    </citation>
    <scope>IDENTIFICATION</scope>
    <source>
        <tissue evidence="8">Testes</tissue>
    </source>
</reference>
<evidence type="ECO:0000256" key="2">
    <source>
        <dbReference type="ARBA" id="ARBA00022692"/>
    </source>
</evidence>
<feature type="transmembrane region" description="Helical" evidence="5">
    <location>
        <begin position="117"/>
        <end position="139"/>
    </location>
</feature>
<feature type="transmembrane region" description="Helical" evidence="5">
    <location>
        <begin position="23"/>
        <end position="48"/>
    </location>
</feature>
<evidence type="ECO:0000256" key="1">
    <source>
        <dbReference type="ARBA" id="ARBA00004370"/>
    </source>
</evidence>
<comment type="subcellular location">
    <subcellularLocation>
        <location evidence="1">Membrane</location>
    </subcellularLocation>
</comment>
<organism evidence="7 8">
    <name type="scientific">Saccoglossus kowalevskii</name>
    <name type="common">Acorn worm</name>
    <dbReference type="NCBI Taxonomy" id="10224"/>
    <lineage>
        <taxon>Eukaryota</taxon>
        <taxon>Metazoa</taxon>
        <taxon>Hemichordata</taxon>
        <taxon>Enteropneusta</taxon>
        <taxon>Harrimaniidae</taxon>
        <taxon>Saccoglossus</taxon>
    </lineage>
</organism>
<dbReference type="RefSeq" id="XP_006815598.1">
    <property type="nucleotide sequence ID" value="XM_006815535.1"/>
</dbReference>